<dbReference type="AlphaFoldDB" id="A0A7D4UH35"/>
<dbReference type="PRINTS" id="PR00081">
    <property type="entry name" value="GDHRDH"/>
</dbReference>
<evidence type="ECO:0000313" key="4">
    <source>
        <dbReference type="Proteomes" id="UP000505355"/>
    </source>
</evidence>
<dbReference type="Gene3D" id="3.40.50.720">
    <property type="entry name" value="NAD(P)-binding Rossmann-like Domain"/>
    <property type="match status" value="2"/>
</dbReference>
<dbReference type="GO" id="GO:0016491">
    <property type="term" value="F:oxidoreductase activity"/>
    <property type="evidence" value="ECO:0007669"/>
    <property type="project" value="UniProtKB-KW"/>
</dbReference>
<dbReference type="InterPro" id="IPR036291">
    <property type="entry name" value="NAD(P)-bd_dom_sf"/>
</dbReference>
<reference evidence="3 4" key="1">
    <citation type="submission" date="2020-05" db="EMBL/GenBank/DDBJ databases">
        <title>Mucilaginibacter mali sp. nov.</title>
        <authorList>
            <person name="Kim H.S."/>
            <person name="Lee K.C."/>
            <person name="Suh M.K."/>
            <person name="Kim J.-S."/>
            <person name="Han K.-I."/>
            <person name="Eom M.K."/>
            <person name="Shin Y.K."/>
            <person name="Lee J.-S."/>
        </authorList>
    </citation>
    <scope>NUCLEOTIDE SEQUENCE [LARGE SCALE GENOMIC DNA]</scope>
    <source>
        <strain evidence="3 4">G2-14</strain>
    </source>
</reference>
<dbReference type="EMBL" id="CP054139">
    <property type="protein sequence ID" value="QKJ32656.1"/>
    <property type="molecule type" value="Genomic_DNA"/>
</dbReference>
<accession>A0A7D4UH35</accession>
<dbReference type="InterPro" id="IPR051122">
    <property type="entry name" value="SDR_DHRS6-like"/>
</dbReference>
<proteinExistence type="inferred from homology"/>
<organism evidence="3 4">
    <name type="scientific">Mucilaginibacter mali</name>
    <dbReference type="NCBI Taxonomy" id="2740462"/>
    <lineage>
        <taxon>Bacteria</taxon>
        <taxon>Pseudomonadati</taxon>
        <taxon>Bacteroidota</taxon>
        <taxon>Sphingobacteriia</taxon>
        <taxon>Sphingobacteriales</taxon>
        <taxon>Sphingobacteriaceae</taxon>
        <taxon>Mucilaginibacter</taxon>
    </lineage>
</organism>
<keyword evidence="2" id="KW-0560">Oxidoreductase</keyword>
<dbReference type="Pfam" id="PF13561">
    <property type="entry name" value="adh_short_C2"/>
    <property type="match status" value="1"/>
</dbReference>
<evidence type="ECO:0000256" key="2">
    <source>
        <dbReference type="ARBA" id="ARBA00023002"/>
    </source>
</evidence>
<evidence type="ECO:0000313" key="3">
    <source>
        <dbReference type="EMBL" id="QKJ32656.1"/>
    </source>
</evidence>
<dbReference type="PANTHER" id="PTHR43477:SF1">
    <property type="entry name" value="DIHYDROANTICAPSIN 7-DEHYDROGENASE"/>
    <property type="match status" value="1"/>
</dbReference>
<dbReference type="PANTHER" id="PTHR43477">
    <property type="entry name" value="DIHYDROANTICAPSIN 7-DEHYDROGENASE"/>
    <property type="match status" value="1"/>
</dbReference>
<dbReference type="InterPro" id="IPR002347">
    <property type="entry name" value="SDR_fam"/>
</dbReference>
<protein>
    <submittedName>
        <fullName evidence="3">SDR family oxidoreductase</fullName>
    </submittedName>
</protein>
<dbReference type="Proteomes" id="UP000505355">
    <property type="component" value="Chromosome"/>
</dbReference>
<comment type="similarity">
    <text evidence="1">Belongs to the short-chain dehydrogenases/reductases (SDR) family.</text>
</comment>
<name>A0A7D4UH35_9SPHI</name>
<gene>
    <name evidence="3" type="ORF">HQ865_23795</name>
</gene>
<dbReference type="SUPFAM" id="SSF51735">
    <property type="entry name" value="NAD(P)-binding Rossmann-fold domains"/>
    <property type="match status" value="1"/>
</dbReference>
<sequence length="266" mass="28679">MDKHLPFSGLWAVILGGSSGFGFAAVEKLAAHGMNIAVLYREPSAMAKKTVATLVEVAAKNGVEVLPFNLNVLDAASRQSFMTDFVADKKGKVKLLMHSVARGNLKPLVSTQKNEALLTTEDIQLTSYAMSNSLLDWTRDLLDAGLFHADARIIGLTSEGADKHWDAYAAVAIAKASLQSLVTYMAVEFAPFGIKTNLIQAGITNTAALQRIPGSEKLVEIAQTRNPLQRMTEPRDVAGVIYLLCTDEAAWINGSLIHVDGGEHCR</sequence>
<evidence type="ECO:0000256" key="1">
    <source>
        <dbReference type="ARBA" id="ARBA00006484"/>
    </source>
</evidence>
<keyword evidence="4" id="KW-1185">Reference proteome</keyword>
<dbReference type="RefSeq" id="WP_173417305.1">
    <property type="nucleotide sequence ID" value="NZ_CP054139.1"/>
</dbReference>
<dbReference type="KEGG" id="mmab:HQ865_23795"/>